<dbReference type="InterPro" id="IPR012338">
    <property type="entry name" value="Beta-lactam/transpept-like"/>
</dbReference>
<feature type="domain" description="Penicillin-binding protein transpeptidase" evidence="5">
    <location>
        <begin position="248"/>
        <end position="545"/>
    </location>
</feature>
<reference evidence="7 8" key="1">
    <citation type="submission" date="2022-06" db="EMBL/GenBank/DDBJ databases">
        <title>Mesorhizobium sp. strain RP14 Genome sequencing and assembly.</title>
        <authorList>
            <person name="Kim I."/>
        </authorList>
    </citation>
    <scope>NUCLEOTIDE SEQUENCE [LARGE SCALE GENOMIC DNA]</scope>
    <source>
        <strain evidence="8">RP14(2022)</strain>
    </source>
</reference>
<evidence type="ECO:0000259" key="6">
    <source>
        <dbReference type="Pfam" id="PF03717"/>
    </source>
</evidence>
<keyword evidence="2" id="KW-0378">Hydrolase</keyword>
<keyword evidence="3 4" id="KW-0472">Membrane</keyword>
<dbReference type="Pfam" id="PF03717">
    <property type="entry name" value="PBP_dimer"/>
    <property type="match status" value="1"/>
</dbReference>
<dbReference type="InterPro" id="IPR036138">
    <property type="entry name" value="PBP_dimer_sf"/>
</dbReference>
<dbReference type="SUPFAM" id="SSF56519">
    <property type="entry name" value="Penicillin binding protein dimerisation domain"/>
    <property type="match status" value="1"/>
</dbReference>
<gene>
    <name evidence="7" type="ORF">NGM99_05890</name>
</gene>
<evidence type="ECO:0000259" key="5">
    <source>
        <dbReference type="Pfam" id="PF00905"/>
    </source>
</evidence>
<evidence type="ECO:0000313" key="8">
    <source>
        <dbReference type="Proteomes" id="UP001205906"/>
    </source>
</evidence>
<sequence>MLSRLSKTFASLRSSHQDTASVIEGRASLGQRSRSRVKMTMIVFGAVYCVIGARLVIYGFSDLPSRDGLTRPIGTSRPDIIDRNGALLATDLRVASLYAEPRRIPDVDEVVEKLSTVLPELHHEDTYRKLKGKAGFVWLKRQLTPRQQHDILALGLPGIGFRPEIKRFYPGGSQMAHVLGLTNIDNQGLSGMEKWIDQQGLVDLRMSGLGVKGAFEPVQLSLDARVQHIVHDELTKAMELYKATAAGGVILNAKTGEVLAMASMPDYDPNNPFNALEKDRLNRMSAGTSEMGSTIKTFTTAMAMELGGANLSTMFDASRPIVVGRQRVHDAHGKGRPLTLTEVFRYSSNIGSAKEALMVGIEGHKGFLERAGLLTRMQTELPEVARPMQPRVWTQPTSITASFGHGFATTPLQTAAGIAGILNHGQLLSPTFLKRTEEEAKAVARPIVSEKTSQAMRYLYRLNGVEGSGRLANIEGYRVGGKTGTAEKVINGRYAKNHNFNVFAAALPMEDPQFVVLVIVDDPRPEKPGMGITAYSNAAPLAGNIIKRAGSFLGVQPRFSDDAMLAVSSAQAH</sequence>
<accession>A0ABT1C3D4</accession>
<evidence type="ECO:0000256" key="1">
    <source>
        <dbReference type="ARBA" id="ARBA00004370"/>
    </source>
</evidence>
<evidence type="ECO:0000256" key="2">
    <source>
        <dbReference type="ARBA" id="ARBA00022645"/>
    </source>
</evidence>
<dbReference type="PANTHER" id="PTHR30627:SF1">
    <property type="entry name" value="PEPTIDOGLYCAN D,D-TRANSPEPTIDASE FTSI"/>
    <property type="match status" value="1"/>
</dbReference>
<dbReference type="RefSeq" id="WP_252817037.1">
    <property type="nucleotide sequence ID" value="NZ_JAMXQS010000003.1"/>
</dbReference>
<name>A0ABT1C3D4_9HYPH</name>
<organism evidence="7 8">
    <name type="scientific">Mesorhizobium liriopis</name>
    <dbReference type="NCBI Taxonomy" id="2953882"/>
    <lineage>
        <taxon>Bacteria</taxon>
        <taxon>Pseudomonadati</taxon>
        <taxon>Pseudomonadota</taxon>
        <taxon>Alphaproteobacteria</taxon>
        <taxon>Hyphomicrobiales</taxon>
        <taxon>Phyllobacteriaceae</taxon>
        <taxon>Mesorhizobium</taxon>
    </lineage>
</organism>
<comment type="subcellular location">
    <subcellularLocation>
        <location evidence="1">Membrane</location>
    </subcellularLocation>
</comment>
<dbReference type="Proteomes" id="UP001205906">
    <property type="component" value="Unassembled WGS sequence"/>
</dbReference>
<dbReference type="InterPro" id="IPR001460">
    <property type="entry name" value="PCN-bd_Tpept"/>
</dbReference>
<evidence type="ECO:0000313" key="7">
    <source>
        <dbReference type="EMBL" id="MCO6049319.1"/>
    </source>
</evidence>
<feature type="domain" description="Penicillin-binding protein dimerisation" evidence="6">
    <location>
        <begin position="75"/>
        <end position="183"/>
    </location>
</feature>
<comment type="caution">
    <text evidence="7">The sequence shown here is derived from an EMBL/GenBank/DDBJ whole genome shotgun (WGS) entry which is preliminary data.</text>
</comment>
<evidence type="ECO:0000256" key="4">
    <source>
        <dbReference type="SAM" id="Phobius"/>
    </source>
</evidence>
<proteinExistence type="predicted"/>
<keyword evidence="2" id="KW-0121">Carboxypeptidase</keyword>
<dbReference type="InterPro" id="IPR005311">
    <property type="entry name" value="PBP_dimer"/>
</dbReference>
<dbReference type="Gene3D" id="3.90.1310.10">
    <property type="entry name" value="Penicillin-binding protein 2a (Domain 2)"/>
    <property type="match status" value="1"/>
</dbReference>
<evidence type="ECO:0000256" key="3">
    <source>
        <dbReference type="ARBA" id="ARBA00023136"/>
    </source>
</evidence>
<keyword evidence="4" id="KW-0812">Transmembrane</keyword>
<dbReference type="Pfam" id="PF00905">
    <property type="entry name" value="Transpeptidase"/>
    <property type="match status" value="1"/>
</dbReference>
<dbReference type="SUPFAM" id="SSF56601">
    <property type="entry name" value="beta-lactamase/transpeptidase-like"/>
    <property type="match status" value="1"/>
</dbReference>
<keyword evidence="2" id="KW-0645">Protease</keyword>
<dbReference type="InterPro" id="IPR050515">
    <property type="entry name" value="Beta-lactam/transpept"/>
</dbReference>
<keyword evidence="8" id="KW-1185">Reference proteome</keyword>
<keyword evidence="4" id="KW-1133">Transmembrane helix</keyword>
<dbReference type="PANTHER" id="PTHR30627">
    <property type="entry name" value="PEPTIDOGLYCAN D,D-TRANSPEPTIDASE"/>
    <property type="match status" value="1"/>
</dbReference>
<protein>
    <submittedName>
        <fullName evidence="7">Penicillin-binding protein 2</fullName>
    </submittedName>
</protein>
<feature type="transmembrane region" description="Helical" evidence="4">
    <location>
        <begin position="41"/>
        <end position="61"/>
    </location>
</feature>
<dbReference type="Gene3D" id="3.30.450.330">
    <property type="match status" value="1"/>
</dbReference>
<dbReference type="EMBL" id="JAMXQS010000003">
    <property type="protein sequence ID" value="MCO6049319.1"/>
    <property type="molecule type" value="Genomic_DNA"/>
</dbReference>
<dbReference type="Gene3D" id="3.40.710.10">
    <property type="entry name" value="DD-peptidase/beta-lactamase superfamily"/>
    <property type="match status" value="1"/>
</dbReference>